<dbReference type="Gene3D" id="3.40.309.10">
    <property type="entry name" value="Aldehyde Dehydrogenase, Chain A, domain 2"/>
    <property type="match status" value="1"/>
</dbReference>
<dbReference type="PANTHER" id="PTHR43353:SF5">
    <property type="entry name" value="SUCCINATE-SEMIALDEHYDE DEHYDROGENASE, MITOCHONDRIAL"/>
    <property type="match status" value="1"/>
</dbReference>
<comment type="similarity">
    <text evidence="1">Belongs to the aldehyde dehydrogenase family.</text>
</comment>
<evidence type="ECO:0000313" key="4">
    <source>
        <dbReference type="EMBL" id="QQU57813.1"/>
    </source>
</evidence>
<proteinExistence type="inferred from homology"/>
<dbReference type="InterPro" id="IPR016163">
    <property type="entry name" value="Ald_DH_C"/>
</dbReference>
<dbReference type="PANTHER" id="PTHR43353">
    <property type="entry name" value="SUCCINATE-SEMIALDEHYDE DEHYDROGENASE, MITOCHONDRIAL"/>
    <property type="match status" value="1"/>
</dbReference>
<dbReference type="InterPro" id="IPR016162">
    <property type="entry name" value="Ald_DH_N"/>
</dbReference>
<accession>A0ABX7DCS3</accession>
<keyword evidence="5" id="KW-1185">Reference proteome</keyword>
<name>A0ABX7DCS3_SERLI</name>
<dbReference type="Proteomes" id="UP000595237">
    <property type="component" value="Chromosome"/>
</dbReference>
<dbReference type="InterPro" id="IPR015590">
    <property type="entry name" value="Aldehyde_DH_dom"/>
</dbReference>
<evidence type="ECO:0000256" key="1">
    <source>
        <dbReference type="ARBA" id="ARBA00009986"/>
    </source>
</evidence>
<reference evidence="4 5" key="1">
    <citation type="submission" date="2021-01" db="EMBL/GenBank/DDBJ databases">
        <title>FDA dAtabase for Regulatory Grade micrObial Sequences (FDA-ARGOS): Supporting development and validation of Infectious Disease Dx tests.</title>
        <authorList>
            <person name="Blissenbach B."/>
            <person name="Krut O."/>
            <person name="Tallon L."/>
            <person name="Sadzewicz L."/>
            <person name="Zhao X."/>
            <person name="Boylan J."/>
            <person name="Ott S."/>
            <person name="Bowen H."/>
            <person name="Vavikolanu K."/>
            <person name="Mehta A."/>
            <person name="Aluvathingal J."/>
            <person name="Nadendla S."/>
            <person name="Yan Y."/>
            <person name="Sichtig H."/>
        </authorList>
    </citation>
    <scope>NUCLEOTIDE SEQUENCE [LARGE SCALE GENOMIC DNA]</scope>
    <source>
        <strain evidence="4 5">FDAARGOS_1081</strain>
    </source>
</reference>
<dbReference type="InterPro" id="IPR016161">
    <property type="entry name" value="Ald_DH/histidinol_DH"/>
</dbReference>
<evidence type="ECO:0000259" key="3">
    <source>
        <dbReference type="Pfam" id="PF00171"/>
    </source>
</evidence>
<dbReference type="EMBL" id="CP068148">
    <property type="protein sequence ID" value="QQU57813.1"/>
    <property type="molecule type" value="Genomic_DNA"/>
</dbReference>
<sequence>MINGTFFQPTVLADANEQMRLAHEETFGPLAACFRFHTEEEVIRRANDTPFGLAAYLYTRDLARAFRVTRQLESGMVGINEGIISTEVAPFGGVKESGLGREGADVGLEEYLETQYVNLGQLGGE</sequence>
<organism evidence="4 5">
    <name type="scientific">Serratia liquefaciens</name>
    <dbReference type="NCBI Taxonomy" id="614"/>
    <lineage>
        <taxon>Bacteria</taxon>
        <taxon>Pseudomonadati</taxon>
        <taxon>Pseudomonadota</taxon>
        <taxon>Gammaproteobacteria</taxon>
        <taxon>Enterobacterales</taxon>
        <taxon>Yersiniaceae</taxon>
        <taxon>Serratia</taxon>
    </lineage>
</organism>
<gene>
    <name evidence="4" type="ORF">I6I38_11575</name>
</gene>
<dbReference type="InterPro" id="IPR050740">
    <property type="entry name" value="Aldehyde_DH_Superfamily"/>
</dbReference>
<dbReference type="Gene3D" id="3.40.605.10">
    <property type="entry name" value="Aldehyde Dehydrogenase, Chain A, domain 1"/>
    <property type="match status" value="1"/>
</dbReference>
<feature type="domain" description="Aldehyde dehydrogenase" evidence="3">
    <location>
        <begin position="3"/>
        <end position="117"/>
    </location>
</feature>
<dbReference type="Pfam" id="PF00171">
    <property type="entry name" value="Aldedh"/>
    <property type="match status" value="1"/>
</dbReference>
<dbReference type="SUPFAM" id="SSF53720">
    <property type="entry name" value="ALDH-like"/>
    <property type="match status" value="1"/>
</dbReference>
<protein>
    <submittedName>
        <fullName evidence="4">Aldehyde dehydrogenase family protein</fullName>
    </submittedName>
</protein>
<keyword evidence="2" id="KW-0560">Oxidoreductase</keyword>
<evidence type="ECO:0000313" key="5">
    <source>
        <dbReference type="Proteomes" id="UP000595237"/>
    </source>
</evidence>
<evidence type="ECO:0000256" key="2">
    <source>
        <dbReference type="ARBA" id="ARBA00023002"/>
    </source>
</evidence>